<dbReference type="Gene3D" id="2.120.10.30">
    <property type="entry name" value="TolB, C-terminal domain"/>
    <property type="match status" value="1"/>
</dbReference>
<dbReference type="Pfam" id="PF16990">
    <property type="entry name" value="CBM_35"/>
    <property type="match status" value="1"/>
</dbReference>
<keyword evidence="1" id="KW-0378">Hydrolase</keyword>
<dbReference type="GO" id="GO:0016798">
    <property type="term" value="F:hydrolase activity, acting on glycosyl bonds"/>
    <property type="evidence" value="ECO:0007669"/>
    <property type="project" value="UniProtKB-KW"/>
</dbReference>
<keyword evidence="2" id="KW-0119">Carbohydrate metabolism</keyword>
<dbReference type="CDD" id="cd04083">
    <property type="entry name" value="CBM35_Lmo2446-like"/>
    <property type="match status" value="1"/>
</dbReference>
<dbReference type="Pfam" id="PF06439">
    <property type="entry name" value="3keto-disac_hyd"/>
    <property type="match status" value="1"/>
</dbReference>
<dbReference type="InterPro" id="IPR036116">
    <property type="entry name" value="FN3_sf"/>
</dbReference>
<name>A0A3N1HU13_9ACTN</name>
<evidence type="ECO:0000256" key="2">
    <source>
        <dbReference type="ARBA" id="ARBA00023326"/>
    </source>
</evidence>
<evidence type="ECO:0000259" key="5">
    <source>
        <dbReference type="PROSITE" id="PS51820"/>
    </source>
</evidence>
<dbReference type="EMBL" id="RJKN01000001">
    <property type="protein sequence ID" value="ROP46001.1"/>
    <property type="molecule type" value="Genomic_DNA"/>
</dbReference>
<dbReference type="SUPFAM" id="SSF49785">
    <property type="entry name" value="Galactose-binding domain-like"/>
    <property type="match status" value="1"/>
</dbReference>
<dbReference type="AlphaFoldDB" id="A0A3N1HU13"/>
<dbReference type="PROSITE" id="PS51318">
    <property type="entry name" value="TAT"/>
    <property type="match status" value="1"/>
</dbReference>
<accession>A0A3N1HU13</accession>
<dbReference type="InterPro" id="IPR011658">
    <property type="entry name" value="PA14_dom"/>
</dbReference>
<dbReference type="RefSeq" id="WP_199719870.1">
    <property type="nucleotide sequence ID" value="NZ_RJKN01000001.1"/>
</dbReference>
<dbReference type="Gene3D" id="2.60.120.380">
    <property type="match status" value="1"/>
</dbReference>
<dbReference type="Pfam" id="PF00041">
    <property type="entry name" value="fn3"/>
    <property type="match status" value="1"/>
</dbReference>
<dbReference type="SMART" id="SM00758">
    <property type="entry name" value="PA14"/>
    <property type="match status" value="1"/>
</dbReference>
<dbReference type="GO" id="GO:0030246">
    <property type="term" value="F:carbohydrate binding"/>
    <property type="evidence" value="ECO:0007669"/>
    <property type="project" value="InterPro"/>
</dbReference>
<dbReference type="InterPro" id="IPR003961">
    <property type="entry name" value="FN3_dom"/>
</dbReference>
<evidence type="ECO:0000259" key="3">
    <source>
        <dbReference type="PROSITE" id="PS50853"/>
    </source>
</evidence>
<dbReference type="InterPro" id="IPR010496">
    <property type="entry name" value="AL/BT2_dom"/>
</dbReference>
<dbReference type="InParanoid" id="A0A3N1HU13"/>
<feature type="domain" description="PA14" evidence="5">
    <location>
        <begin position="44"/>
        <end position="187"/>
    </location>
</feature>
<feature type="domain" description="Fibronectin type-III" evidence="3">
    <location>
        <begin position="1012"/>
        <end position="1097"/>
    </location>
</feature>
<dbReference type="InterPro" id="IPR005084">
    <property type="entry name" value="CBM6"/>
</dbReference>
<dbReference type="GO" id="GO:0000272">
    <property type="term" value="P:polysaccharide catabolic process"/>
    <property type="evidence" value="ECO:0007669"/>
    <property type="project" value="UniProtKB-KW"/>
</dbReference>
<evidence type="ECO:0000259" key="4">
    <source>
        <dbReference type="PROSITE" id="PS51175"/>
    </source>
</evidence>
<dbReference type="Pfam" id="PF07691">
    <property type="entry name" value="PA14"/>
    <property type="match status" value="1"/>
</dbReference>
<dbReference type="SUPFAM" id="SSF63829">
    <property type="entry name" value="Calcium-dependent phosphotriesterase"/>
    <property type="match status" value="1"/>
</dbReference>
<dbReference type="Gene3D" id="2.60.40.10">
    <property type="entry name" value="Immunoglobulins"/>
    <property type="match status" value="1"/>
</dbReference>
<evidence type="ECO:0000313" key="7">
    <source>
        <dbReference type="Proteomes" id="UP000276232"/>
    </source>
</evidence>
<sequence length="1199" mass="126229">MHPHQRAGARRGLVALTGIALLGGTLTAVPAAFAAPVDPSQLPPQEPGVTLRTYQLGSGIAQLCTLRDGQTPNVDKLVPTIDLTSDEDFGAADNFVSHALANLTVPTSGDYTFRLTSDDGSRLTIGGELVVDNDGLHGEEAVEGTVTLEAGVHELEAEMFEAGNGQRLLLEWRAPGATSFSVVPSSALSTEAGVVRVTAPGFKYCETGRDTAGDGLRLDAVNPGYDLVDLRPEGFEPMVSAMTFLGDDLVVVTSGAVSPAGPPQNPTPGEVFLLEGVTEADGPEDVTVTKIATDLLNPMGVDVVDGTLWVSERDGLTELTPDADGDGMLENRRHADWPYGGNFHEFAFGLLHDEENFYVSLSVAIDNGGATTNPQPAAGRGTTYAVDRETGEISAVAGGLRTPNGMGWGPDDELFVMDNQGAWLPASKMVQVEQDRFFNHYTNPAGAFEAQPVTPPVLWLPQNEIANSPSNPVLLEEGTFADQMLFGDVTYGGLQRAYLDEVEGQKQGVAFRHTAGLEAGVNRTLVGPDGSLYVGGIGEAGNWSESGKLRYGLQKLVPNGESVFDMTSVEITEAGFDVTYTEPLSDETVAGIAGAYELQQWRYVPTQQYGGPKVDEESLLVTGATVSEDRRTVSLTVDGREPGHVVHLRSPRSFTSADGEELWSTEAWYTANVVPGYVAPPDLGWYEAEEAVLRGGAVVDSEHNGYSGTGFAGGFWNVGASVTFTATVDEAGVQPVHLRYANGPNPAPGTKEVSVLVNGTEVDPWALPSTGPWNRWAFATRDLDLREGENTITIRYDADDDGNVNLDLLSVGEQDVCAPVAEDGWKGLFDGTLASFSEWNMAGPGSFGRQADCSIRGSGGLGLLWHPEQQENYALHLDWKLTKDDNGGVFVGFPDPGTDPWVAVNRGYEIQIDATDADDRTTGAIYTFQGADLAKVAESLNPVGQWNSYEIQVSGDTIRVYLNDVLVNDFTSTDPARDIERGFLGVQNHGAGEFVYYRDIRVKQLEETGPTAPAAPAGVTATGADSALRVSWDAVEGATGYTATASPGGRTCTTTDATTCRIGKLSAGTPYTVTVVAHGPGGSSTASAPSASVTPSAVPGTPGVTSLAVSAETRCSAGGKAVLVVRARNKEAVPADVLITTSLGEVKVTALAPGATHTARFTGRTAELAAGEATVAGYTVRDGAGARTVYRAAHPGSPC</sequence>
<keyword evidence="2" id="KW-0624">Polysaccharide degradation</keyword>
<dbReference type="PANTHER" id="PTHR33546:SF1">
    <property type="entry name" value="LARGE, MULTIFUNCTIONAL SECRETED PROTEIN"/>
    <property type="match status" value="1"/>
</dbReference>
<dbReference type="Proteomes" id="UP000276232">
    <property type="component" value="Unassembled WGS sequence"/>
</dbReference>
<dbReference type="SUPFAM" id="SSF56988">
    <property type="entry name" value="Anthrax protective antigen"/>
    <property type="match status" value="1"/>
</dbReference>
<protein>
    <submittedName>
        <fullName evidence="6">Carbohydrate-binding protein with CBM35 doain</fullName>
    </submittedName>
</protein>
<dbReference type="Gene3D" id="2.60.120.560">
    <property type="entry name" value="Exo-inulinase, domain 1"/>
    <property type="match status" value="1"/>
</dbReference>
<proteinExistence type="predicted"/>
<dbReference type="SMART" id="SM00060">
    <property type="entry name" value="FN3"/>
    <property type="match status" value="1"/>
</dbReference>
<dbReference type="PROSITE" id="PS51175">
    <property type="entry name" value="CBM6"/>
    <property type="match status" value="1"/>
</dbReference>
<reference evidence="6 7" key="1">
    <citation type="journal article" date="2015" name="Stand. Genomic Sci.">
        <title>Genomic Encyclopedia of Bacterial and Archaeal Type Strains, Phase III: the genomes of soil and plant-associated and newly described type strains.</title>
        <authorList>
            <person name="Whitman W.B."/>
            <person name="Woyke T."/>
            <person name="Klenk H.P."/>
            <person name="Zhou Y."/>
            <person name="Lilburn T.G."/>
            <person name="Beck B.J."/>
            <person name="De Vos P."/>
            <person name="Vandamme P."/>
            <person name="Eisen J.A."/>
            <person name="Garrity G."/>
            <person name="Hugenholtz P."/>
            <person name="Kyrpides N.C."/>
        </authorList>
    </citation>
    <scope>NUCLEOTIDE SEQUENCE [LARGE SCALE GENOMIC DNA]</scope>
    <source>
        <strain evidence="6 7">CECT 7306</strain>
    </source>
</reference>
<comment type="caution">
    <text evidence="6">The sequence shown here is derived from an EMBL/GenBank/DDBJ whole genome shotgun (WGS) entry which is preliminary data.</text>
</comment>
<dbReference type="InterPro" id="IPR008979">
    <property type="entry name" value="Galactose-bd-like_sf"/>
</dbReference>
<feature type="domain" description="CBM6" evidence="4">
    <location>
        <begin position="684"/>
        <end position="812"/>
    </location>
</feature>
<dbReference type="InterPro" id="IPR006311">
    <property type="entry name" value="TAT_signal"/>
</dbReference>
<dbReference type="PROSITE" id="PS50853">
    <property type="entry name" value="FN3"/>
    <property type="match status" value="1"/>
</dbReference>
<evidence type="ECO:0000313" key="6">
    <source>
        <dbReference type="EMBL" id="ROP46001.1"/>
    </source>
</evidence>
<gene>
    <name evidence="6" type="ORF">EDC03_0620</name>
</gene>
<dbReference type="SUPFAM" id="SSF49265">
    <property type="entry name" value="Fibronectin type III"/>
    <property type="match status" value="1"/>
</dbReference>
<dbReference type="InterPro" id="IPR013783">
    <property type="entry name" value="Ig-like_fold"/>
</dbReference>
<keyword evidence="1" id="KW-0326">Glycosidase</keyword>
<organism evidence="6 7">
    <name type="scientific">Pseudokineococcus lusitanus</name>
    <dbReference type="NCBI Taxonomy" id="763993"/>
    <lineage>
        <taxon>Bacteria</taxon>
        <taxon>Bacillati</taxon>
        <taxon>Actinomycetota</taxon>
        <taxon>Actinomycetes</taxon>
        <taxon>Kineosporiales</taxon>
        <taxon>Kineosporiaceae</taxon>
        <taxon>Pseudokineococcus</taxon>
    </lineage>
</organism>
<keyword evidence="7" id="KW-1185">Reference proteome</keyword>
<dbReference type="PANTHER" id="PTHR33546">
    <property type="entry name" value="LARGE, MULTIFUNCTIONAL SECRETED PROTEIN-RELATED"/>
    <property type="match status" value="1"/>
</dbReference>
<dbReference type="InterPro" id="IPR011042">
    <property type="entry name" value="6-blade_b-propeller_TolB-like"/>
</dbReference>
<dbReference type="Gene3D" id="2.60.120.260">
    <property type="entry name" value="Galactose-binding domain-like"/>
    <property type="match status" value="1"/>
</dbReference>
<dbReference type="InterPro" id="IPR037524">
    <property type="entry name" value="PA14/GLEYA"/>
</dbReference>
<dbReference type="PROSITE" id="PS51820">
    <property type="entry name" value="PA14"/>
    <property type="match status" value="1"/>
</dbReference>
<evidence type="ECO:0000256" key="1">
    <source>
        <dbReference type="ARBA" id="ARBA00023295"/>
    </source>
</evidence>